<organism evidence="7 8">
    <name type="scientific">Tianweitania sediminis</name>
    <dbReference type="NCBI Taxonomy" id="1502156"/>
    <lineage>
        <taxon>Bacteria</taxon>
        <taxon>Pseudomonadati</taxon>
        <taxon>Pseudomonadota</taxon>
        <taxon>Alphaproteobacteria</taxon>
        <taxon>Hyphomicrobiales</taxon>
        <taxon>Phyllobacteriaceae</taxon>
        <taxon>Tianweitania</taxon>
    </lineage>
</organism>
<dbReference type="AlphaFoldDB" id="A0A8J7R0T6"/>
<evidence type="ECO:0000256" key="5">
    <source>
        <dbReference type="ARBA" id="ARBA00022734"/>
    </source>
</evidence>
<proteinExistence type="inferred from homology"/>
<comment type="subcellular location">
    <subcellularLocation>
        <location evidence="1">Membrane</location>
        <topology evidence="1">Single-pass membrane protein</topology>
    </subcellularLocation>
</comment>
<evidence type="ECO:0000256" key="1">
    <source>
        <dbReference type="ARBA" id="ARBA00004167"/>
    </source>
</evidence>
<comment type="function">
    <text evidence="6">Has immunoglobulin-binding and hemagglutination properties, and can bind to mannose. Essential for virulence. May be involved in LPS biosynthesis or polysaccharide transport.</text>
</comment>
<keyword evidence="5" id="KW-0430">Lectin</keyword>
<gene>
    <name evidence="7" type="ORF">J5Y06_04920</name>
</gene>
<evidence type="ECO:0000313" key="8">
    <source>
        <dbReference type="Proteomes" id="UP000666240"/>
    </source>
</evidence>
<dbReference type="Pfam" id="PF07886">
    <property type="entry name" value="BA14K"/>
    <property type="match status" value="1"/>
</dbReference>
<evidence type="ECO:0000256" key="3">
    <source>
        <dbReference type="ARBA" id="ARBA00020552"/>
    </source>
</evidence>
<reference evidence="7" key="1">
    <citation type="submission" date="2021-03" db="EMBL/GenBank/DDBJ databases">
        <title>Genome sequencing and assembly of Tianweitania sediminis.</title>
        <authorList>
            <person name="Chhetri G."/>
        </authorList>
    </citation>
    <scope>NUCLEOTIDE SEQUENCE</scope>
    <source>
        <strain evidence="7">Z8</strain>
    </source>
</reference>
<protein>
    <recommendedName>
        <fullName evidence="3">Lectin-like protein BA14k</fullName>
    </recommendedName>
</protein>
<dbReference type="GO" id="GO:0030246">
    <property type="term" value="F:carbohydrate binding"/>
    <property type="evidence" value="ECO:0007669"/>
    <property type="project" value="UniProtKB-KW"/>
</dbReference>
<dbReference type="EMBL" id="JAGIYY010000001">
    <property type="protein sequence ID" value="MBP0437986.1"/>
    <property type="molecule type" value="Genomic_DNA"/>
</dbReference>
<keyword evidence="4" id="KW-1003">Cell membrane</keyword>
<comment type="caution">
    <text evidence="7">The sequence shown here is derived from an EMBL/GenBank/DDBJ whole genome shotgun (WGS) entry which is preliminary data.</text>
</comment>
<evidence type="ECO:0000256" key="4">
    <source>
        <dbReference type="ARBA" id="ARBA00022475"/>
    </source>
</evidence>
<evidence type="ECO:0000256" key="2">
    <source>
        <dbReference type="ARBA" id="ARBA00010270"/>
    </source>
</evidence>
<dbReference type="InterPro" id="IPR012413">
    <property type="entry name" value="BA14K"/>
</dbReference>
<sequence length="51" mass="5800">MAGAIIGGATAAAARAFSRRLQWWHDRYRSYRMTDNTFQPDTGRAARWLAV</sequence>
<evidence type="ECO:0000256" key="6">
    <source>
        <dbReference type="ARBA" id="ARBA00025321"/>
    </source>
</evidence>
<keyword evidence="4" id="KW-0472">Membrane</keyword>
<name>A0A8J7R0T6_9HYPH</name>
<comment type="similarity">
    <text evidence="2">Belongs to the BA14k family.</text>
</comment>
<evidence type="ECO:0000313" key="7">
    <source>
        <dbReference type="EMBL" id="MBP0437986.1"/>
    </source>
</evidence>
<accession>A0A8J7R0T6</accession>
<keyword evidence="8" id="KW-1185">Reference proteome</keyword>
<dbReference type="Proteomes" id="UP000666240">
    <property type="component" value="Unassembled WGS sequence"/>
</dbReference>
<dbReference type="GO" id="GO:0016020">
    <property type="term" value="C:membrane"/>
    <property type="evidence" value="ECO:0007669"/>
    <property type="project" value="UniProtKB-SubCell"/>
</dbReference>
<dbReference type="RefSeq" id="WP_209334390.1">
    <property type="nucleotide sequence ID" value="NZ_JAGIYY010000001.1"/>
</dbReference>